<feature type="compositionally biased region" description="Polar residues" evidence="2">
    <location>
        <begin position="1482"/>
        <end position="1495"/>
    </location>
</feature>
<feature type="compositionally biased region" description="Low complexity" evidence="2">
    <location>
        <begin position="1455"/>
        <end position="1464"/>
    </location>
</feature>
<dbReference type="Gene3D" id="3.30.70.330">
    <property type="match status" value="1"/>
</dbReference>
<feature type="compositionally biased region" description="Low complexity" evidence="2">
    <location>
        <begin position="783"/>
        <end position="817"/>
    </location>
</feature>
<feature type="compositionally biased region" description="Low complexity" evidence="2">
    <location>
        <begin position="1335"/>
        <end position="1357"/>
    </location>
</feature>
<feature type="region of interest" description="Disordered" evidence="2">
    <location>
        <begin position="879"/>
        <end position="926"/>
    </location>
</feature>
<dbReference type="SMART" id="SM00360">
    <property type="entry name" value="RRM"/>
    <property type="match status" value="1"/>
</dbReference>
<comment type="caution">
    <text evidence="4">The sequence shown here is derived from an EMBL/GenBank/DDBJ whole genome shotgun (WGS) entry which is preliminary data.</text>
</comment>
<dbReference type="InterPro" id="IPR012677">
    <property type="entry name" value="Nucleotide-bd_a/b_plait_sf"/>
</dbReference>
<feature type="region of interest" description="Disordered" evidence="2">
    <location>
        <begin position="2560"/>
        <end position="2579"/>
    </location>
</feature>
<feature type="compositionally biased region" description="Low complexity" evidence="2">
    <location>
        <begin position="1535"/>
        <end position="1544"/>
    </location>
</feature>
<dbReference type="PANTHER" id="PTHR43778:SF2">
    <property type="entry name" value="PYRUVATE CARBOXYLASE, MITOCHONDRIAL"/>
    <property type="match status" value="1"/>
</dbReference>
<dbReference type="InterPro" id="IPR011053">
    <property type="entry name" value="Single_hybrid_motif"/>
</dbReference>
<feature type="compositionally biased region" description="Low complexity" evidence="2">
    <location>
        <begin position="1498"/>
        <end position="1516"/>
    </location>
</feature>
<dbReference type="SUPFAM" id="SSF51569">
    <property type="entry name" value="Aldolase"/>
    <property type="match status" value="2"/>
</dbReference>
<feature type="compositionally biased region" description="Polar residues" evidence="2">
    <location>
        <begin position="1324"/>
        <end position="1334"/>
    </location>
</feature>
<feature type="region of interest" description="Disordered" evidence="2">
    <location>
        <begin position="2216"/>
        <end position="2259"/>
    </location>
</feature>
<name>A0ABQ5KW61_9EUKA</name>
<keyword evidence="5" id="KW-1185">Reference proteome</keyword>
<feature type="region of interest" description="Disordered" evidence="2">
    <location>
        <begin position="772"/>
        <end position="827"/>
    </location>
</feature>
<dbReference type="PROSITE" id="PS50102">
    <property type="entry name" value="RRM"/>
    <property type="match status" value="1"/>
</dbReference>
<dbReference type="InterPro" id="IPR035979">
    <property type="entry name" value="RBD_domain_sf"/>
</dbReference>
<feature type="compositionally biased region" description="Polar residues" evidence="2">
    <location>
        <begin position="1374"/>
        <end position="1398"/>
    </location>
</feature>
<feature type="compositionally biased region" description="Basic residues" evidence="2">
    <location>
        <begin position="1545"/>
        <end position="1557"/>
    </location>
</feature>
<accession>A0ABQ5KW61</accession>
<feature type="region of interest" description="Disordered" evidence="2">
    <location>
        <begin position="1286"/>
        <end position="1575"/>
    </location>
</feature>
<dbReference type="InterPro" id="IPR000504">
    <property type="entry name" value="RRM_dom"/>
</dbReference>
<feature type="compositionally biased region" description="Acidic residues" evidence="2">
    <location>
        <begin position="1420"/>
        <end position="1434"/>
    </location>
</feature>
<feature type="region of interest" description="Disordered" evidence="2">
    <location>
        <begin position="418"/>
        <end position="466"/>
    </location>
</feature>
<feature type="domain" description="RRM" evidence="3">
    <location>
        <begin position="2458"/>
        <end position="2531"/>
    </location>
</feature>
<dbReference type="Pfam" id="PF00076">
    <property type="entry name" value="RRM_1"/>
    <property type="match status" value="1"/>
</dbReference>
<dbReference type="Proteomes" id="UP001057375">
    <property type="component" value="Unassembled WGS sequence"/>
</dbReference>
<reference evidence="4" key="1">
    <citation type="submission" date="2022-03" db="EMBL/GenBank/DDBJ databases">
        <title>Draft genome sequence of Aduncisulcus paluster, a free-living microaerophilic Fornicata.</title>
        <authorList>
            <person name="Yuyama I."/>
            <person name="Kume K."/>
            <person name="Tamura T."/>
            <person name="Inagaki Y."/>
            <person name="Hashimoto T."/>
        </authorList>
    </citation>
    <scope>NUCLEOTIDE SEQUENCE</scope>
    <source>
        <strain evidence="4">NY0171</strain>
    </source>
</reference>
<dbReference type="SUPFAM" id="SSF51230">
    <property type="entry name" value="Single hybrid motif"/>
    <property type="match status" value="1"/>
</dbReference>
<feature type="region of interest" description="Disordered" evidence="2">
    <location>
        <begin position="267"/>
        <end position="339"/>
    </location>
</feature>
<dbReference type="Gene3D" id="2.40.50.100">
    <property type="match status" value="1"/>
</dbReference>
<keyword evidence="1" id="KW-0694">RNA-binding</keyword>
<dbReference type="InterPro" id="IPR013785">
    <property type="entry name" value="Aldolase_TIM"/>
</dbReference>
<dbReference type="SUPFAM" id="SSF54928">
    <property type="entry name" value="RNA-binding domain, RBD"/>
    <property type="match status" value="1"/>
</dbReference>
<proteinExistence type="predicted"/>
<feature type="compositionally biased region" description="Low complexity" evidence="2">
    <location>
        <begin position="441"/>
        <end position="452"/>
    </location>
</feature>
<feature type="region of interest" description="Disordered" evidence="2">
    <location>
        <begin position="594"/>
        <end position="615"/>
    </location>
</feature>
<feature type="compositionally biased region" description="Low complexity" evidence="2">
    <location>
        <begin position="2241"/>
        <end position="2250"/>
    </location>
</feature>
<feature type="compositionally biased region" description="Basic residues" evidence="2">
    <location>
        <begin position="2218"/>
        <end position="2240"/>
    </location>
</feature>
<organism evidence="4 5">
    <name type="scientific">Aduncisulcus paluster</name>
    <dbReference type="NCBI Taxonomy" id="2918883"/>
    <lineage>
        <taxon>Eukaryota</taxon>
        <taxon>Metamonada</taxon>
        <taxon>Carpediemonas-like organisms</taxon>
        <taxon>Aduncisulcus</taxon>
    </lineage>
</organism>
<feature type="compositionally biased region" description="Low complexity" evidence="2">
    <location>
        <begin position="284"/>
        <end position="316"/>
    </location>
</feature>
<gene>
    <name evidence="4" type="ORF">ADUPG1_009610</name>
</gene>
<dbReference type="EMBL" id="BQXS01011281">
    <property type="protein sequence ID" value="GKT36697.1"/>
    <property type="molecule type" value="Genomic_DNA"/>
</dbReference>
<evidence type="ECO:0000313" key="4">
    <source>
        <dbReference type="EMBL" id="GKT36697.1"/>
    </source>
</evidence>
<dbReference type="PANTHER" id="PTHR43778">
    <property type="entry name" value="PYRUVATE CARBOXYLASE"/>
    <property type="match status" value="1"/>
</dbReference>
<sequence length="2744" mass="299901">MSFEDACVFIQATEMAIKRRLPLIAIFNTSNFLIEDRIQSFFVLPTLISSFIRASSMIPTAIFASGDIHGVVALMMKIATVSCHVSHNRFDEMYLAALKSQSLFIPDSQSNYFSLISPIDYCNPLYSADLVQQTFGKNSRNLGKSKAEISSKLGSHVISKPDTVKPPELHFSNASLPDFFIQAYFKELNLMTTHHAVATGIITKSCLSFIDALNTMCYKLPYIPGNVFKSSQILHSFLASTFKDAALRKLIRLPSYSRIHSYFSSSPRGLSNHHSEGRSHGHSHPSSAPSTHVNRQLSFSTSKSASSTSSSRSTSTAPQVPAQAPSSDSVHGDAGHSGHSFQQMISRLDKFIDNYIYPKDRETPTLPLNFSHILSFYGHIHNAPVTYMLHSEIILVFFSLRKRAPYPPQLIQIPRVQTHHHHMPPPHPTSRLATTSEPSSHHGSSAVHGSGAEEYIPQSSQQARGKKKMPTYAELFHANGFAVPRADEEEWEEFPPSLLASSIERVCKDIKKYSNLPMMIFYDGDSFSHPQYGLSPEHESGSELVSAVATLSRTLLNHPATVGTLFFGLCTGILSSMLCIGGNMAIVGNVKGLERSGKEKDEESEEAAPSMDHMPSTGVGRSISIVGHSGVVPHSDAFSASTLTSSTKGIEYTPRAGGSDMGLSSQNLSVMGSHTLPTSKGYFDYLSDRISSSSLIGSNIAQILNYRDVYPLGMNGYTIAGKGIVATAKGAYSIVEYLNVECRERNKVKHHTEALLKRHLYDSESRISTPDITTRRSDVIPGSLPSDVVSSASPVHSSMSVRHPLTSSSASPAPSSSHADGSTPSHHKMYDPSLFHLLHQHTEVVSRLGILKTLIRCREVIQTQEKRNTELQAHLAKIVGVDSQNHHQGKGKAKKSSSSEGQTIGKRRTSKAHQQDESVKPSKSALITTSQDPIAKPCALYSQIYPSTVDGWGIPLLGLLSRATFFRLKHTNTHFGSATKSSDSTSASVKEQNLFIRKEGYSFPVKSSSSLTPVLNTVTSPSISTTIPLEISDSKATLKHLQGYLETGLHHLSIHAHPLFSPSTFPQQVLPTLMAPVHTASLQMLRKIQRKPNLHLTYISDGVSGLMEAIRKQSAPAFYDTTLSLGQESVLNGSLRTADIYELTDQLLLVQNNNFACELFSCDGYTKCLSVAKDDPFKRVVAFKKCVPHVLVAAAVKTRGTYSSRPDLLCPPCSSLSMTLIRLLLQSGVEVVRICDPLNDVEAMSPFIRVVNDAGRISMGCITISTDPVLNRGWEREKYAQEFRTEEVDEDEVKDSSVLKKKSKKGRESTSTAAATDGRAPQYDVSTSKTHPLPSSSSTQKLSSSVSSISSSSSSGHSESRPSRNKDEEEDVTEMTNTSASVDHSNSHNNRGDSTSHITAEDHDDDDKHGSHNEFTASKDEDEEEDLSMDDTTVDETSRKNTPHSSLRDGSTHPSSNMSSSQGSSEEEEEESSLHAIPVASPTLTDQHPVSTSAFPKTPASNTTPQTTAPPTYTSSILNGPALPETPTTKRKESSATASSTKPSTRGRRRKHSHHDHKSSSSDKRGKSSTKSSICPPRSTFLRIGQLCQRMAALGCHCICIDDRCGRISPQAAAPLMRIIRMAVPNVPIFFLGCDTSGTTAATGVAMIGGSCDGVGVSLAPFTGPGLPPAPQPILSSLTNTPFLSSAPEMGIFTHMQQALVRLCVTKRIENMKRVSQVVESADKGQWDREAVRARLRLGRRREAEWRKKIHIQELKRIMNNRSRELLIMHKRGGKTLTRLQGFQKTQVIAQEGHKLPSLICLTSSFSLASTPQNLSESHVSPALCNTICAAVDKLIDSFEPTFSPPLSISGTRMGEHCAVSNLLELLGKPSCDLSTIPFVSSQAVPVLPIELVRIARECGCSVLELWRLSHVLFQSGLSSSSGFMLSPLFHDVVSNISRIISNLSSENHPHVTDSFISRAVINTLIRSACWKQGSCEMWELVARAKTIPPSRIAHAYSHLLKESWMCGFTAVMRGHVMKCEKERYVDGQIDDGQGADFDVISTPTLGPIPFDLSASAGKATPLGRPHALSLRDDPSIFRALITPSIDDVIQAYIHRAEMCGNAEVCKPDPSSVPLSTSGLSDKISESYVLLSRLFPFAFNSFYSFKERYGTFADSLSPRMWLLGLSVGETMQVSCGSSHVFPNPFSSEVFNSWVQTRGDKDPEEFVVDDDDDVYRETKTKKHSAHHGVHSRRSASRRSVPRRASSSLLSSTQPNPSTVTPASITLVSVVPDGKGGIICNYNISTIPWAIVAVHVENNTHIQNDSDKFGRIMQTCMLNGTGQHSHGMFNKPLFVKVNDHVSTALLSGIHSSAEPADIQHGVSYACRKLPELESFSCHIPIFSNCTGNVCRVNVSVGDVVSVGTVIMSIEDSRRSIEPLVATHTGVVTSVLKKMGESIGKGEIVCGIVEIFDDMTFCQDMTIFLHNLPFYISNEEILDLATSRIGEVKFFFHKDRVRYCFMDFATEEEELKAIDTFNGMTLKGRVLGAEPAKRCFLPEHKHFHSKALRSSSVSSLTDSISSTEGDFSSSCDSPLQSPASPRTMAPQAQYSAISTVQDLPFCGAGHYHEATTLHPPSYDHARMYSSSYPALHGSMYSSELQSQPIYPFQPQRVHSYPYYPSNFYSPHQSVPYSGENYQFMHHRRLTSLSDSQPLISESPSSSGSLSIASSDPLLYAPPALSSGCSEATIQNPHVPLRGSSLFSSVSK</sequence>
<evidence type="ECO:0000256" key="1">
    <source>
        <dbReference type="PROSITE-ProRule" id="PRU00176"/>
    </source>
</evidence>
<evidence type="ECO:0000259" key="3">
    <source>
        <dbReference type="PROSITE" id="PS50102"/>
    </source>
</evidence>
<dbReference type="Gene3D" id="3.20.20.70">
    <property type="entry name" value="Aldolase class I"/>
    <property type="match status" value="2"/>
</dbReference>
<protein>
    <recommendedName>
        <fullName evidence="3">RRM domain-containing protein</fullName>
    </recommendedName>
</protein>
<feature type="compositionally biased region" description="Basic and acidic residues" evidence="2">
    <location>
        <begin position="1358"/>
        <end position="1367"/>
    </location>
</feature>
<evidence type="ECO:0000256" key="2">
    <source>
        <dbReference type="SAM" id="MobiDB-lite"/>
    </source>
</evidence>
<evidence type="ECO:0000313" key="5">
    <source>
        <dbReference type="Proteomes" id="UP001057375"/>
    </source>
</evidence>
<dbReference type="InterPro" id="IPR055268">
    <property type="entry name" value="PCB-like"/>
</dbReference>